<name>A0A4S4L626_9AGAM</name>
<evidence type="ECO:0000313" key="11">
    <source>
        <dbReference type="Proteomes" id="UP000308199"/>
    </source>
</evidence>
<dbReference type="InterPro" id="IPR043128">
    <property type="entry name" value="Rev_trsase/Diguanyl_cyclase"/>
</dbReference>
<dbReference type="Pfam" id="PF17921">
    <property type="entry name" value="Integrase_H2C2"/>
    <property type="match status" value="1"/>
</dbReference>
<organism evidence="10 11">
    <name type="scientific">Phellinidium pouzarii</name>
    <dbReference type="NCBI Taxonomy" id="167371"/>
    <lineage>
        <taxon>Eukaryota</taxon>
        <taxon>Fungi</taxon>
        <taxon>Dikarya</taxon>
        <taxon>Basidiomycota</taxon>
        <taxon>Agaricomycotina</taxon>
        <taxon>Agaricomycetes</taxon>
        <taxon>Hymenochaetales</taxon>
        <taxon>Hymenochaetaceae</taxon>
        <taxon>Phellinidium</taxon>
    </lineage>
</organism>
<evidence type="ECO:0000256" key="5">
    <source>
        <dbReference type="ARBA" id="ARBA00022801"/>
    </source>
</evidence>
<dbReference type="GO" id="GO:0003723">
    <property type="term" value="F:RNA binding"/>
    <property type="evidence" value="ECO:0007669"/>
    <property type="project" value="UniProtKB-KW"/>
</dbReference>
<evidence type="ECO:0000313" key="10">
    <source>
        <dbReference type="EMBL" id="THH06854.1"/>
    </source>
</evidence>
<dbReference type="InterPro" id="IPR041373">
    <property type="entry name" value="RT_RNaseH"/>
</dbReference>
<dbReference type="InterPro" id="IPR000477">
    <property type="entry name" value="RT_dom"/>
</dbReference>
<keyword evidence="3" id="KW-0540">Nuclease</keyword>
<dbReference type="InterPro" id="IPR013103">
    <property type="entry name" value="RVT_2"/>
</dbReference>
<keyword evidence="1" id="KW-0808">Transferase</keyword>
<evidence type="ECO:0000259" key="9">
    <source>
        <dbReference type="PROSITE" id="PS50994"/>
    </source>
</evidence>
<dbReference type="GO" id="GO:0005634">
    <property type="term" value="C:nucleus"/>
    <property type="evidence" value="ECO:0007669"/>
    <property type="project" value="UniProtKB-ARBA"/>
</dbReference>
<dbReference type="Pfam" id="PF00078">
    <property type="entry name" value="RVT_1"/>
    <property type="match status" value="1"/>
</dbReference>
<dbReference type="CDD" id="cd01647">
    <property type="entry name" value="RT_LTR"/>
    <property type="match status" value="1"/>
</dbReference>
<proteinExistence type="predicted"/>
<dbReference type="InterPro" id="IPR050951">
    <property type="entry name" value="Retrovirus_Pol_polyprotein"/>
</dbReference>
<dbReference type="PANTHER" id="PTHR37984">
    <property type="entry name" value="PROTEIN CBG26694"/>
    <property type="match status" value="1"/>
</dbReference>
<evidence type="ECO:0000259" key="8">
    <source>
        <dbReference type="PROSITE" id="PS50878"/>
    </source>
</evidence>
<dbReference type="PROSITE" id="PS50878">
    <property type="entry name" value="RT_POL"/>
    <property type="match status" value="1"/>
</dbReference>
<keyword evidence="6" id="KW-0694">RNA-binding</keyword>
<feature type="domain" description="Integrase catalytic" evidence="9">
    <location>
        <begin position="680"/>
        <end position="787"/>
    </location>
</feature>
<dbReference type="InterPro" id="IPR001584">
    <property type="entry name" value="Integrase_cat-core"/>
</dbReference>
<sequence>MEEFISLVENGTFTPVRLPSDRKTIGCQWVLKLKHKADGSVDRYKARLVAKGFSQRPGLEFSQVFAPTAKWAALRAILALAALEDLELYSIDISTAFLNEGCKWPAYLDEFADVFSEAGFEQLPEHQPWDHAIELKPDFKPSNCKVYPLNPKEQLALKEFINENLASGRIQHSKSSMASPFFFIKKDDGSLRAIQDYRKLNEGTIKNKYPLPLINELINKVKGAKYITKLDVRWGYYNIQLHDGDEWKATFRTNLGLFEPTVMFFGLCNALATFQAFVDEVFKELIYRDVIIIYLDDVLIFSQDLQQHWKLVIEVLKIMWEHHLYLKPQKCEFETQTVKYLGHIIGNGEVHINPEKTLAIRDWPKPTNLKELQQFLGLGNWLRRFIKDYSLVVKPLTALTGKAVWDWSGEANQAFFKLKEHLCTPPVLVIPDEEGAFRVEADASDFATGGVLLQKQQGKWQIAAYRLAMLLEVERNYEIYDKEMLAIVQALKEWHHYLLGAKQPFEVWTDHANLTYFRSPQKLNSRQARWRLELAEFDFTLVHKPGQDDNNSIVFIKEEWLARGIVRISRDGLVSEIRASQEWLPIDDQSTGLDERDGLLWKGDHLFVPEDVWSKVLHEFHDSPLAGHPGSTKTVSLVHREFWWPSMYADVCNYVRGCDRCQRTKAVWTTRAKILHPNEVPESPWQVVTVDLIGELPASNDFNAICVIVDHFSKQMHAIPTTTKLTAEGMAKIYRDHVFRLHGLPQKIIHDQGTQFDAKMMKELYKLLHIEGNPSMAYHPQMDGQMEHTDWADWLSLAEFAYNNCKHSATKMSPFYANTGAHPMGLTDIRTSSANLTAEDFAKHVKDVHALAQTNLTKVAADMKRFYDRHAGQQIEFEPGAKVFLDGHHIQTDHPSAKMEDKLFGPYEVVEQVGAGAYCLHGRKFIQFSMWFYSNQQMNQPLSHNEHLCHHPQ</sequence>
<evidence type="ECO:0000256" key="7">
    <source>
        <dbReference type="ARBA" id="ARBA00022918"/>
    </source>
</evidence>
<evidence type="ECO:0000256" key="2">
    <source>
        <dbReference type="ARBA" id="ARBA00022695"/>
    </source>
</evidence>
<accession>A0A4S4L626</accession>
<dbReference type="AlphaFoldDB" id="A0A4S4L626"/>
<gene>
    <name evidence="10" type="ORF">EW145_g3800</name>
</gene>
<keyword evidence="4" id="KW-0255">Endonuclease</keyword>
<feature type="domain" description="Reverse transcriptase" evidence="8">
    <location>
        <begin position="165"/>
        <end position="345"/>
    </location>
</feature>
<dbReference type="GO" id="GO:0015074">
    <property type="term" value="P:DNA integration"/>
    <property type="evidence" value="ECO:0007669"/>
    <property type="project" value="InterPro"/>
</dbReference>
<dbReference type="Gene3D" id="3.30.70.270">
    <property type="match status" value="2"/>
</dbReference>
<dbReference type="InterPro" id="IPR036397">
    <property type="entry name" value="RNaseH_sf"/>
</dbReference>
<evidence type="ECO:0008006" key="12">
    <source>
        <dbReference type="Google" id="ProtNLM"/>
    </source>
</evidence>
<dbReference type="OrthoDB" id="3341476at2759"/>
<evidence type="ECO:0000256" key="1">
    <source>
        <dbReference type="ARBA" id="ARBA00022679"/>
    </source>
</evidence>
<evidence type="ECO:0000256" key="4">
    <source>
        <dbReference type="ARBA" id="ARBA00022759"/>
    </source>
</evidence>
<keyword evidence="11" id="KW-1185">Reference proteome</keyword>
<comment type="caution">
    <text evidence="10">The sequence shown here is derived from an EMBL/GenBank/DDBJ whole genome shotgun (WGS) entry which is preliminary data.</text>
</comment>
<dbReference type="Pfam" id="PF07727">
    <property type="entry name" value="RVT_2"/>
    <property type="match status" value="1"/>
</dbReference>
<dbReference type="PANTHER" id="PTHR37984:SF5">
    <property type="entry name" value="PROTEIN NYNRIN-LIKE"/>
    <property type="match status" value="1"/>
</dbReference>
<evidence type="ECO:0000256" key="6">
    <source>
        <dbReference type="ARBA" id="ARBA00022884"/>
    </source>
</evidence>
<dbReference type="CDD" id="cd09274">
    <property type="entry name" value="RNase_HI_RT_Ty3"/>
    <property type="match status" value="1"/>
</dbReference>
<dbReference type="GO" id="GO:0004519">
    <property type="term" value="F:endonuclease activity"/>
    <property type="evidence" value="ECO:0007669"/>
    <property type="project" value="UniProtKB-KW"/>
</dbReference>
<evidence type="ECO:0000256" key="3">
    <source>
        <dbReference type="ARBA" id="ARBA00022722"/>
    </source>
</evidence>
<dbReference type="Gene3D" id="3.10.10.10">
    <property type="entry name" value="HIV Type 1 Reverse Transcriptase, subunit A, domain 1"/>
    <property type="match status" value="1"/>
</dbReference>
<dbReference type="SUPFAM" id="SSF53098">
    <property type="entry name" value="Ribonuclease H-like"/>
    <property type="match status" value="1"/>
</dbReference>
<dbReference type="Pfam" id="PF17917">
    <property type="entry name" value="RT_RNaseH"/>
    <property type="match status" value="1"/>
</dbReference>
<dbReference type="FunFam" id="3.30.70.270:FF:000020">
    <property type="entry name" value="Transposon Tf2-6 polyprotein-like Protein"/>
    <property type="match status" value="1"/>
</dbReference>
<protein>
    <recommendedName>
        <fullName evidence="12">Reverse transcriptase</fullName>
    </recommendedName>
</protein>
<dbReference type="PROSITE" id="PS50994">
    <property type="entry name" value="INTEGRASE"/>
    <property type="match status" value="1"/>
</dbReference>
<keyword evidence="7" id="KW-0695">RNA-directed DNA polymerase</keyword>
<dbReference type="InterPro" id="IPR041588">
    <property type="entry name" value="Integrase_H2C2"/>
</dbReference>
<dbReference type="FunFam" id="1.10.340.70:FF:000001">
    <property type="entry name" value="Retrovirus-related Pol polyprotein from transposon gypsy-like Protein"/>
    <property type="match status" value="1"/>
</dbReference>
<dbReference type="Gene3D" id="3.30.420.10">
    <property type="entry name" value="Ribonuclease H-like superfamily/Ribonuclease H"/>
    <property type="match status" value="1"/>
</dbReference>
<keyword evidence="5" id="KW-0378">Hydrolase</keyword>
<dbReference type="SUPFAM" id="SSF56672">
    <property type="entry name" value="DNA/RNA polymerases"/>
    <property type="match status" value="1"/>
</dbReference>
<dbReference type="GO" id="GO:0016787">
    <property type="term" value="F:hydrolase activity"/>
    <property type="evidence" value="ECO:0007669"/>
    <property type="project" value="UniProtKB-KW"/>
</dbReference>
<dbReference type="InterPro" id="IPR043502">
    <property type="entry name" value="DNA/RNA_pol_sf"/>
</dbReference>
<dbReference type="GO" id="GO:0003964">
    <property type="term" value="F:RNA-directed DNA polymerase activity"/>
    <property type="evidence" value="ECO:0007669"/>
    <property type="project" value="UniProtKB-KW"/>
</dbReference>
<dbReference type="InterPro" id="IPR012337">
    <property type="entry name" value="RNaseH-like_sf"/>
</dbReference>
<dbReference type="EMBL" id="SGPK01000172">
    <property type="protein sequence ID" value="THH06854.1"/>
    <property type="molecule type" value="Genomic_DNA"/>
</dbReference>
<dbReference type="Gene3D" id="1.10.340.70">
    <property type="match status" value="1"/>
</dbReference>
<reference evidence="10 11" key="1">
    <citation type="submission" date="2019-02" db="EMBL/GenBank/DDBJ databases">
        <title>Genome sequencing of the rare red list fungi Phellinidium pouzarii.</title>
        <authorList>
            <person name="Buettner E."/>
            <person name="Kellner H."/>
        </authorList>
    </citation>
    <scope>NUCLEOTIDE SEQUENCE [LARGE SCALE GENOMIC DNA]</scope>
    <source>
        <strain evidence="10 11">DSM 108285</strain>
    </source>
</reference>
<keyword evidence="2" id="KW-0548">Nucleotidyltransferase</keyword>
<dbReference type="Proteomes" id="UP000308199">
    <property type="component" value="Unassembled WGS sequence"/>
</dbReference>